<evidence type="ECO:0000313" key="3">
    <source>
        <dbReference type="EMBL" id="KAE8734357.1"/>
    </source>
</evidence>
<gene>
    <name evidence="3" type="ORF">F3Y22_tig00000773pilonHSYRG00279</name>
</gene>
<proteinExistence type="predicted"/>
<reference evidence="3" key="1">
    <citation type="submission" date="2019-09" db="EMBL/GenBank/DDBJ databases">
        <title>Draft genome information of white flower Hibiscus syriacus.</title>
        <authorList>
            <person name="Kim Y.-M."/>
        </authorList>
    </citation>
    <scope>NUCLEOTIDE SEQUENCE [LARGE SCALE GENOMIC DNA]</scope>
    <source>
        <strain evidence="3">YM2019G1</strain>
    </source>
</reference>
<organism evidence="3 4">
    <name type="scientific">Hibiscus syriacus</name>
    <name type="common">Rose of Sharon</name>
    <dbReference type="NCBI Taxonomy" id="106335"/>
    <lineage>
        <taxon>Eukaryota</taxon>
        <taxon>Viridiplantae</taxon>
        <taxon>Streptophyta</taxon>
        <taxon>Embryophyta</taxon>
        <taxon>Tracheophyta</taxon>
        <taxon>Spermatophyta</taxon>
        <taxon>Magnoliopsida</taxon>
        <taxon>eudicotyledons</taxon>
        <taxon>Gunneridae</taxon>
        <taxon>Pentapetalae</taxon>
        <taxon>rosids</taxon>
        <taxon>malvids</taxon>
        <taxon>Malvales</taxon>
        <taxon>Malvaceae</taxon>
        <taxon>Malvoideae</taxon>
        <taxon>Hibiscus</taxon>
    </lineage>
</organism>
<comment type="caution">
    <text evidence="3">The sequence shown here is derived from an EMBL/GenBank/DDBJ whole genome shotgun (WGS) entry which is preliminary data.</text>
</comment>
<feature type="region of interest" description="Disordered" evidence="1">
    <location>
        <begin position="145"/>
        <end position="204"/>
    </location>
</feature>
<feature type="compositionally biased region" description="Low complexity" evidence="1">
    <location>
        <begin position="183"/>
        <end position="193"/>
    </location>
</feature>
<feature type="signal peptide" evidence="2">
    <location>
        <begin position="1"/>
        <end position="22"/>
    </location>
</feature>
<feature type="chain" id="PRO_5025417121" evidence="2">
    <location>
        <begin position="23"/>
        <end position="230"/>
    </location>
</feature>
<keyword evidence="2" id="KW-0732">Signal</keyword>
<keyword evidence="4" id="KW-1185">Reference proteome</keyword>
<accession>A0A6A3D0X9</accession>
<evidence type="ECO:0000313" key="4">
    <source>
        <dbReference type="Proteomes" id="UP000436088"/>
    </source>
</evidence>
<dbReference type="PANTHER" id="PTHR32382:SF6">
    <property type="entry name" value="FASCICLIN-LIKE ARABINOGALACTAN PROTEIN 14"/>
    <property type="match status" value="1"/>
</dbReference>
<dbReference type="Proteomes" id="UP000436088">
    <property type="component" value="Unassembled WGS sequence"/>
</dbReference>
<name>A0A6A3D0X9_HIBSY</name>
<dbReference type="EMBL" id="VEPZ02000072">
    <property type="protein sequence ID" value="KAE8734357.1"/>
    <property type="molecule type" value="Genomic_DNA"/>
</dbReference>
<protein>
    <submittedName>
        <fullName evidence="3">Uncharacterized protein</fullName>
    </submittedName>
</protein>
<dbReference type="PANTHER" id="PTHR32382">
    <property type="entry name" value="FASCICLIN-LIKE ARABINOGALACTAN PROTEIN"/>
    <property type="match status" value="1"/>
</dbReference>
<dbReference type="AlphaFoldDB" id="A0A6A3D0X9"/>
<evidence type="ECO:0000256" key="1">
    <source>
        <dbReference type="SAM" id="MobiDB-lite"/>
    </source>
</evidence>
<dbReference type="InterPro" id="IPR033254">
    <property type="entry name" value="Plant_FLA"/>
</dbReference>
<sequence>MSSPDVAFFFAFLFFLLASGAANLDIGKTLSGYLEFSYFVNMLNETCVADEINSRQTITVLAVPNGNLGGLYGQTMENKEDGVERACWYLNMTNTCNGTVYFASSSANSHIETQLVKQFTSKPYDLSVLQIINLIDVASVSPAPAKAPDYAPPPRKVLAPAPSPNLGEVDNGKSPAPSKTKASDASPPVADADTPGGDEKKSAVSAPCGDYLASTLLSVFTCAWLLLTMV</sequence>
<dbReference type="GO" id="GO:0005886">
    <property type="term" value="C:plasma membrane"/>
    <property type="evidence" value="ECO:0007669"/>
    <property type="project" value="TreeGrafter"/>
</dbReference>
<evidence type="ECO:0000256" key="2">
    <source>
        <dbReference type="SAM" id="SignalP"/>
    </source>
</evidence>